<dbReference type="AlphaFoldDB" id="A0A7J7GHG8"/>
<reference evidence="1 2" key="2">
    <citation type="submission" date="2020-07" db="EMBL/GenBank/DDBJ databases">
        <title>Genome assembly of wild tea tree DASZ reveals pedigree and selection history of tea varieties.</title>
        <authorList>
            <person name="Zhang W."/>
        </authorList>
    </citation>
    <scope>NUCLEOTIDE SEQUENCE [LARGE SCALE GENOMIC DNA]</scope>
    <source>
        <strain evidence="2">cv. G240</strain>
        <tissue evidence="1">Leaf</tissue>
    </source>
</reference>
<organism evidence="1 2">
    <name type="scientific">Camellia sinensis</name>
    <name type="common">Tea plant</name>
    <name type="synonym">Thea sinensis</name>
    <dbReference type="NCBI Taxonomy" id="4442"/>
    <lineage>
        <taxon>Eukaryota</taxon>
        <taxon>Viridiplantae</taxon>
        <taxon>Streptophyta</taxon>
        <taxon>Embryophyta</taxon>
        <taxon>Tracheophyta</taxon>
        <taxon>Spermatophyta</taxon>
        <taxon>Magnoliopsida</taxon>
        <taxon>eudicotyledons</taxon>
        <taxon>Gunneridae</taxon>
        <taxon>Pentapetalae</taxon>
        <taxon>asterids</taxon>
        <taxon>Ericales</taxon>
        <taxon>Theaceae</taxon>
        <taxon>Camellia</taxon>
    </lineage>
</organism>
<evidence type="ECO:0000313" key="2">
    <source>
        <dbReference type="Proteomes" id="UP000593564"/>
    </source>
</evidence>
<name>A0A7J7GHG8_CAMSI</name>
<dbReference type="EMBL" id="JACBKZ010000010">
    <property type="protein sequence ID" value="KAF5940199.1"/>
    <property type="molecule type" value="Genomic_DNA"/>
</dbReference>
<reference evidence="2" key="1">
    <citation type="journal article" date="2020" name="Nat. Commun.">
        <title>Genome assembly of wild tea tree DASZ reveals pedigree and selection history of tea varieties.</title>
        <authorList>
            <person name="Zhang W."/>
            <person name="Zhang Y."/>
            <person name="Qiu H."/>
            <person name="Guo Y."/>
            <person name="Wan H."/>
            <person name="Zhang X."/>
            <person name="Scossa F."/>
            <person name="Alseekh S."/>
            <person name="Zhang Q."/>
            <person name="Wang P."/>
            <person name="Xu L."/>
            <person name="Schmidt M.H."/>
            <person name="Jia X."/>
            <person name="Li D."/>
            <person name="Zhu A."/>
            <person name="Guo F."/>
            <person name="Chen W."/>
            <person name="Ni D."/>
            <person name="Usadel B."/>
            <person name="Fernie A.R."/>
            <person name="Wen W."/>
        </authorList>
    </citation>
    <scope>NUCLEOTIDE SEQUENCE [LARGE SCALE GENOMIC DNA]</scope>
    <source>
        <strain evidence="2">cv. G240</strain>
    </source>
</reference>
<dbReference type="Proteomes" id="UP000593564">
    <property type="component" value="Unassembled WGS sequence"/>
</dbReference>
<sequence length="61" mass="6960">MYQPIGNTLSSVRSYIASCVHYVLVKSPKCRALTRSTIKEISNAFPMHDCYIWGMTESNFL</sequence>
<keyword evidence="2" id="KW-1185">Reference proteome</keyword>
<gene>
    <name evidence="1" type="ORF">HYC85_021366</name>
</gene>
<evidence type="ECO:0000313" key="1">
    <source>
        <dbReference type="EMBL" id="KAF5940199.1"/>
    </source>
</evidence>
<protein>
    <submittedName>
        <fullName evidence="1">Uncharacterized protein</fullName>
    </submittedName>
</protein>
<accession>A0A7J7GHG8</accession>
<comment type="caution">
    <text evidence="1">The sequence shown here is derived from an EMBL/GenBank/DDBJ whole genome shotgun (WGS) entry which is preliminary data.</text>
</comment>
<proteinExistence type="predicted"/>